<dbReference type="RefSeq" id="XP_022239412.1">
    <property type="nucleotide sequence ID" value="XM_022383704.1"/>
</dbReference>
<evidence type="ECO:0000313" key="2">
    <source>
        <dbReference type="RefSeq" id="XP_022239412.1"/>
    </source>
</evidence>
<sequence length="115" mass="13118">MYLGSWIVPFFYRQVGKEQRLVRFLAFQIHLVCCMTKALDQYQKISSSFLWNATNFISSEVYRFYGATDAEIDGAVMMTTFSKTTDTSLHVANKRMHSLITIASVCILGQMRLAG</sequence>
<evidence type="ECO:0000313" key="1">
    <source>
        <dbReference type="Proteomes" id="UP000694941"/>
    </source>
</evidence>
<accession>A0ABM1S707</accession>
<keyword evidence="1" id="KW-1185">Reference proteome</keyword>
<gene>
    <name evidence="2" type="primary">LOC111085387</name>
</gene>
<reference evidence="2" key="1">
    <citation type="submission" date="2025-08" db="UniProtKB">
        <authorList>
            <consortium name="RefSeq"/>
        </authorList>
    </citation>
    <scope>IDENTIFICATION</scope>
    <source>
        <tissue evidence="2">Muscle</tissue>
    </source>
</reference>
<name>A0ABM1S707_LIMPO</name>
<dbReference type="Proteomes" id="UP000694941">
    <property type="component" value="Unplaced"/>
</dbReference>
<protein>
    <submittedName>
        <fullName evidence="2">Uncharacterized protein LOC111085387</fullName>
    </submittedName>
</protein>
<proteinExistence type="predicted"/>
<organism evidence="1 2">
    <name type="scientific">Limulus polyphemus</name>
    <name type="common">Atlantic horseshoe crab</name>
    <dbReference type="NCBI Taxonomy" id="6850"/>
    <lineage>
        <taxon>Eukaryota</taxon>
        <taxon>Metazoa</taxon>
        <taxon>Ecdysozoa</taxon>
        <taxon>Arthropoda</taxon>
        <taxon>Chelicerata</taxon>
        <taxon>Merostomata</taxon>
        <taxon>Xiphosura</taxon>
        <taxon>Limulidae</taxon>
        <taxon>Limulus</taxon>
    </lineage>
</organism>
<dbReference type="GeneID" id="111085387"/>